<sequence length="242" mass="26303">MSTNKQKRINDILPVARALQSQYGIPASVTIAQAIQESGWMTSTLASVYNNWFGEKAGSSWRGNKVKMPTSEYVNGEYIKVEANFRAYTSMEDAIKGRGELLSSSRYQKQVTGSNSVEEYVRGLKRAGYATDPDYDKNLMGIIRSNNLTQYDTPGVYKGSGTWKPTDPIDTGNIKPRPRPKPDTGGGSSPVAAGELNALSHIVRVIALLVVVIFTLLFVLKTLDVSPSSLIPAGRALKGVKA</sequence>
<comment type="caution">
    <text evidence="5">The sequence shown here is derived from an EMBL/GenBank/DDBJ whole genome shotgun (WGS) entry which is preliminary data.</text>
</comment>
<feature type="region of interest" description="Disordered" evidence="2">
    <location>
        <begin position="157"/>
        <end position="189"/>
    </location>
</feature>
<dbReference type="Proteomes" id="UP000307841">
    <property type="component" value="Unassembled WGS sequence"/>
</dbReference>
<evidence type="ECO:0000256" key="1">
    <source>
        <dbReference type="ARBA" id="ARBA00022801"/>
    </source>
</evidence>
<evidence type="ECO:0000256" key="2">
    <source>
        <dbReference type="SAM" id="MobiDB-lite"/>
    </source>
</evidence>
<feature type="domain" description="Mannosyl-glycoprotein endo-beta-N-acetylglucosamidase-like" evidence="4">
    <location>
        <begin position="1"/>
        <end position="152"/>
    </location>
</feature>
<reference evidence="5 6" key="1">
    <citation type="submission" date="2019-04" db="EMBL/GenBank/DDBJ databases">
        <title>Whole genome sequencing of Brevibacillus sp. TGS2-1.</title>
        <authorList>
            <person name="Choi A."/>
        </authorList>
    </citation>
    <scope>NUCLEOTIDE SEQUENCE [LARGE SCALE GENOMIC DNA]</scope>
    <source>
        <strain evidence="5 6">TGS2-1</strain>
    </source>
</reference>
<dbReference type="Gene3D" id="2.10.70.40">
    <property type="entry name" value="peptidoglycan hydrolase"/>
    <property type="match status" value="1"/>
</dbReference>
<accession>A0A4U2XYE2</accession>
<dbReference type="GO" id="GO:0004040">
    <property type="term" value="F:amidase activity"/>
    <property type="evidence" value="ECO:0007669"/>
    <property type="project" value="InterPro"/>
</dbReference>
<protein>
    <recommendedName>
        <fullName evidence="4">Mannosyl-glycoprotein endo-beta-N-acetylglucosamidase-like domain-containing protein</fullName>
    </recommendedName>
</protein>
<gene>
    <name evidence="5" type="ORF">E8L90_29675</name>
</gene>
<dbReference type="AlphaFoldDB" id="A0A4U2XYE2"/>
<keyword evidence="3" id="KW-0812">Transmembrane</keyword>
<keyword evidence="3" id="KW-1133">Transmembrane helix</keyword>
<dbReference type="SMART" id="SM00047">
    <property type="entry name" value="LYZ2"/>
    <property type="match status" value="1"/>
</dbReference>
<name>A0A4U2XYE2_9BACL</name>
<dbReference type="OrthoDB" id="977752at2"/>
<dbReference type="PANTHER" id="PTHR33308:SF9">
    <property type="entry name" value="PEPTIDOGLYCAN HYDROLASE FLGJ"/>
    <property type="match status" value="1"/>
</dbReference>
<dbReference type="RefSeq" id="WP_137033705.1">
    <property type="nucleotide sequence ID" value="NZ_SZNK01000002.1"/>
</dbReference>
<evidence type="ECO:0000259" key="4">
    <source>
        <dbReference type="SMART" id="SM00047"/>
    </source>
</evidence>
<dbReference type="PANTHER" id="PTHR33308">
    <property type="entry name" value="PEPTIDOGLYCAN HYDROLASE FLGJ"/>
    <property type="match status" value="1"/>
</dbReference>
<proteinExistence type="predicted"/>
<keyword evidence="1" id="KW-0378">Hydrolase</keyword>
<dbReference type="PRINTS" id="PR01002">
    <property type="entry name" value="FLGFLGJ"/>
</dbReference>
<evidence type="ECO:0000313" key="6">
    <source>
        <dbReference type="Proteomes" id="UP000307841"/>
    </source>
</evidence>
<dbReference type="Pfam" id="PF01832">
    <property type="entry name" value="Glucosaminidase"/>
    <property type="match status" value="1"/>
</dbReference>
<dbReference type="EMBL" id="SZNK01000002">
    <property type="protein sequence ID" value="TKI52927.1"/>
    <property type="molecule type" value="Genomic_DNA"/>
</dbReference>
<evidence type="ECO:0000256" key="3">
    <source>
        <dbReference type="SAM" id="Phobius"/>
    </source>
</evidence>
<organism evidence="5 6">
    <name type="scientific">Brevibacillus antibioticus</name>
    <dbReference type="NCBI Taxonomy" id="2570228"/>
    <lineage>
        <taxon>Bacteria</taxon>
        <taxon>Bacillati</taxon>
        <taxon>Bacillota</taxon>
        <taxon>Bacilli</taxon>
        <taxon>Bacillales</taxon>
        <taxon>Paenibacillaceae</taxon>
        <taxon>Brevibacillus</taxon>
    </lineage>
</organism>
<keyword evidence="3" id="KW-0472">Membrane</keyword>
<keyword evidence="6" id="KW-1185">Reference proteome</keyword>
<feature type="transmembrane region" description="Helical" evidence="3">
    <location>
        <begin position="202"/>
        <end position="220"/>
    </location>
</feature>
<evidence type="ECO:0000313" key="5">
    <source>
        <dbReference type="EMBL" id="TKI52927.1"/>
    </source>
</evidence>
<dbReference type="InterPro" id="IPR002901">
    <property type="entry name" value="MGlyc_endo_b_GlcNAc-like_dom"/>
</dbReference>
<dbReference type="InterPro" id="IPR051056">
    <property type="entry name" value="Glycosyl_Hydrolase_73"/>
</dbReference>
<dbReference type="Gene3D" id="1.10.530.10">
    <property type="match status" value="1"/>
</dbReference>